<keyword evidence="6 9" id="KW-0472">Membrane</keyword>
<sequence>MTIPEALAVRVLVGVWWLAVIVILGCYSGTLTSFMMYPGYKKSLDDIFMLVDAVEKGYYTWGTVKGSSCMTEFEKTHSELLKKLADNTKQRLIVSNVSEGVQEVKHQNYGFFYNELNMLFEMPANHKKYYVMSADYIRMDFMALAFQKNFLYQELFNSFIRRAVKAGLVQKWMNDITFYHFYKIDKNTTTPFSDNERPLNLTDLQGAFYILGFGSFLSAICLVVEWLFW</sequence>
<evidence type="ECO:0000256" key="6">
    <source>
        <dbReference type="ARBA" id="ARBA00023136"/>
    </source>
</evidence>
<evidence type="ECO:0000256" key="9">
    <source>
        <dbReference type="SAM" id="Phobius"/>
    </source>
</evidence>
<dbReference type="InterPro" id="IPR001320">
    <property type="entry name" value="Iontro_rcpt_C"/>
</dbReference>
<reference evidence="12" key="1">
    <citation type="submission" date="2025-08" db="UniProtKB">
        <authorList>
            <consortium name="RefSeq"/>
        </authorList>
    </citation>
    <scope>IDENTIFICATION</scope>
    <source>
        <tissue evidence="12">Muscle</tissue>
    </source>
</reference>
<keyword evidence="4 9" id="KW-0812">Transmembrane</keyword>
<dbReference type="GeneID" id="111085505"/>
<dbReference type="SUPFAM" id="SSF53850">
    <property type="entry name" value="Periplasmic binding protein-like II"/>
    <property type="match status" value="1"/>
</dbReference>
<evidence type="ECO:0000259" key="10">
    <source>
        <dbReference type="Pfam" id="PF00060"/>
    </source>
</evidence>
<keyword evidence="11" id="KW-1185">Reference proteome</keyword>
<dbReference type="Pfam" id="PF00060">
    <property type="entry name" value="Lig_chan"/>
    <property type="match status" value="1"/>
</dbReference>
<evidence type="ECO:0000256" key="8">
    <source>
        <dbReference type="ARBA" id="ARBA00023180"/>
    </source>
</evidence>
<evidence type="ECO:0000256" key="4">
    <source>
        <dbReference type="ARBA" id="ARBA00022692"/>
    </source>
</evidence>
<evidence type="ECO:0000313" key="12">
    <source>
        <dbReference type="RefSeq" id="XP_022240104.1"/>
    </source>
</evidence>
<keyword evidence="8" id="KW-0325">Glycoprotein</keyword>
<evidence type="ECO:0000256" key="2">
    <source>
        <dbReference type="ARBA" id="ARBA00008685"/>
    </source>
</evidence>
<dbReference type="PANTHER" id="PTHR42643:SF24">
    <property type="entry name" value="IONOTROPIC RECEPTOR 60A"/>
    <property type="match status" value="1"/>
</dbReference>
<name>A0ABM1S8Z9_LIMPO</name>
<accession>A0ABM1S8Z9</accession>
<proteinExistence type="inferred from homology"/>
<feature type="domain" description="Ionotropic glutamate receptor C-terminal" evidence="10">
    <location>
        <begin position="4"/>
        <end position="214"/>
    </location>
</feature>
<keyword evidence="3" id="KW-1003">Cell membrane</keyword>
<dbReference type="Proteomes" id="UP000694941">
    <property type="component" value="Unplaced"/>
</dbReference>
<evidence type="ECO:0000313" key="11">
    <source>
        <dbReference type="Proteomes" id="UP000694941"/>
    </source>
</evidence>
<evidence type="ECO:0000256" key="5">
    <source>
        <dbReference type="ARBA" id="ARBA00022989"/>
    </source>
</evidence>
<evidence type="ECO:0000256" key="3">
    <source>
        <dbReference type="ARBA" id="ARBA00022475"/>
    </source>
</evidence>
<dbReference type="Gene3D" id="3.40.190.10">
    <property type="entry name" value="Periplasmic binding protein-like II"/>
    <property type="match status" value="2"/>
</dbReference>
<gene>
    <name evidence="12" type="primary">LOC111085505</name>
</gene>
<organism evidence="11 12">
    <name type="scientific">Limulus polyphemus</name>
    <name type="common">Atlantic horseshoe crab</name>
    <dbReference type="NCBI Taxonomy" id="6850"/>
    <lineage>
        <taxon>Eukaryota</taxon>
        <taxon>Metazoa</taxon>
        <taxon>Ecdysozoa</taxon>
        <taxon>Arthropoda</taxon>
        <taxon>Chelicerata</taxon>
        <taxon>Merostomata</taxon>
        <taxon>Xiphosura</taxon>
        <taxon>Limulidae</taxon>
        <taxon>Limulus</taxon>
    </lineage>
</organism>
<comment type="similarity">
    <text evidence="2">Belongs to the glutamate-gated ion channel (TC 1.A.10.1) family.</text>
</comment>
<dbReference type="InterPro" id="IPR052192">
    <property type="entry name" value="Insect_Ionotropic_Sensory_Rcpt"/>
</dbReference>
<keyword evidence="5 9" id="KW-1133">Transmembrane helix</keyword>
<evidence type="ECO:0000256" key="7">
    <source>
        <dbReference type="ARBA" id="ARBA00023170"/>
    </source>
</evidence>
<keyword evidence="7" id="KW-0675">Receptor</keyword>
<feature type="transmembrane region" description="Helical" evidence="9">
    <location>
        <begin position="207"/>
        <end position="228"/>
    </location>
</feature>
<dbReference type="PANTHER" id="PTHR42643">
    <property type="entry name" value="IONOTROPIC RECEPTOR 20A-RELATED"/>
    <property type="match status" value="1"/>
</dbReference>
<dbReference type="RefSeq" id="XP_022240104.1">
    <property type="nucleotide sequence ID" value="XM_022384396.1"/>
</dbReference>
<protein>
    <submittedName>
        <fullName evidence="12">Ionotropic receptor 21a-like</fullName>
    </submittedName>
</protein>
<comment type="subcellular location">
    <subcellularLocation>
        <location evidence="1">Cell membrane</location>
        <topology evidence="1">Multi-pass membrane protein</topology>
    </subcellularLocation>
</comment>
<evidence type="ECO:0000256" key="1">
    <source>
        <dbReference type="ARBA" id="ARBA00004651"/>
    </source>
</evidence>
<feature type="transmembrane region" description="Helical" evidence="9">
    <location>
        <begin position="15"/>
        <end position="37"/>
    </location>
</feature>